<sequence length="62" mass="6806">MSSYDQNKTRVEVSYPSTPPNSYAAPLPAPPPYPIKDGNSYPPFPSQTKPKGDGFWRGCGYP</sequence>
<evidence type="ECO:0000313" key="3">
    <source>
        <dbReference type="Proteomes" id="UP000008311"/>
    </source>
</evidence>
<evidence type="ECO:0000313" key="2">
    <source>
        <dbReference type="EMBL" id="EEF50692.1"/>
    </source>
</evidence>
<proteinExistence type="predicted"/>
<evidence type="ECO:0000256" key="1">
    <source>
        <dbReference type="SAM" id="MobiDB-lite"/>
    </source>
</evidence>
<accession>B9RE84</accession>
<dbReference type="EMBL" id="EQ973775">
    <property type="protein sequence ID" value="EEF50692.1"/>
    <property type="molecule type" value="Genomic_DNA"/>
</dbReference>
<keyword evidence="3" id="KW-1185">Reference proteome</keyword>
<dbReference type="AlphaFoldDB" id="B9RE84"/>
<dbReference type="InParanoid" id="B9RE84"/>
<gene>
    <name evidence="2" type="ORF">RCOM_1619240</name>
</gene>
<feature type="region of interest" description="Disordered" evidence="1">
    <location>
        <begin position="1"/>
        <end position="62"/>
    </location>
</feature>
<name>B9RE84_RICCO</name>
<protein>
    <submittedName>
        <fullName evidence="2">Uncharacterized protein</fullName>
    </submittedName>
</protein>
<reference evidence="3" key="1">
    <citation type="journal article" date="2010" name="Nat. Biotechnol.">
        <title>Draft genome sequence of the oilseed species Ricinus communis.</title>
        <authorList>
            <person name="Chan A.P."/>
            <person name="Crabtree J."/>
            <person name="Zhao Q."/>
            <person name="Lorenzi H."/>
            <person name="Orvis J."/>
            <person name="Puiu D."/>
            <person name="Melake-Berhan A."/>
            <person name="Jones K.M."/>
            <person name="Redman J."/>
            <person name="Chen G."/>
            <person name="Cahoon E.B."/>
            <person name="Gedil M."/>
            <person name="Stanke M."/>
            <person name="Haas B.J."/>
            <person name="Wortman J.R."/>
            <person name="Fraser-Liggett C.M."/>
            <person name="Ravel J."/>
            <person name="Rabinowicz P.D."/>
        </authorList>
    </citation>
    <scope>NUCLEOTIDE SEQUENCE [LARGE SCALE GENOMIC DNA]</scope>
    <source>
        <strain evidence="3">cv. Hale</strain>
    </source>
</reference>
<organism evidence="2 3">
    <name type="scientific">Ricinus communis</name>
    <name type="common">Castor bean</name>
    <dbReference type="NCBI Taxonomy" id="3988"/>
    <lineage>
        <taxon>Eukaryota</taxon>
        <taxon>Viridiplantae</taxon>
        <taxon>Streptophyta</taxon>
        <taxon>Embryophyta</taxon>
        <taxon>Tracheophyta</taxon>
        <taxon>Spermatophyta</taxon>
        <taxon>Magnoliopsida</taxon>
        <taxon>eudicotyledons</taxon>
        <taxon>Gunneridae</taxon>
        <taxon>Pentapetalae</taxon>
        <taxon>rosids</taxon>
        <taxon>fabids</taxon>
        <taxon>Malpighiales</taxon>
        <taxon>Euphorbiaceae</taxon>
        <taxon>Acalyphoideae</taxon>
        <taxon>Acalypheae</taxon>
        <taxon>Ricinus</taxon>
    </lineage>
</organism>
<dbReference type="Proteomes" id="UP000008311">
    <property type="component" value="Unassembled WGS sequence"/>
</dbReference>